<organism evidence="1 2">
    <name type="scientific">Chromobacterium aquaticum</name>
    <dbReference type="NCBI Taxonomy" id="467180"/>
    <lineage>
        <taxon>Bacteria</taxon>
        <taxon>Pseudomonadati</taxon>
        <taxon>Pseudomonadota</taxon>
        <taxon>Betaproteobacteria</taxon>
        <taxon>Neisseriales</taxon>
        <taxon>Chromobacteriaceae</taxon>
        <taxon>Chromobacterium</taxon>
    </lineage>
</organism>
<evidence type="ECO:0000313" key="1">
    <source>
        <dbReference type="EMBL" id="MFC4491744.1"/>
    </source>
</evidence>
<gene>
    <name evidence="1" type="ORF">ACFO0R_19205</name>
</gene>
<dbReference type="InterPro" id="IPR036388">
    <property type="entry name" value="WH-like_DNA-bd_sf"/>
</dbReference>
<evidence type="ECO:0000313" key="2">
    <source>
        <dbReference type="Proteomes" id="UP001595999"/>
    </source>
</evidence>
<accession>A0ABV8ZVR1</accession>
<dbReference type="InterPro" id="IPR036390">
    <property type="entry name" value="WH_DNA-bd_sf"/>
</dbReference>
<dbReference type="Gene3D" id="1.10.10.10">
    <property type="entry name" value="Winged helix-like DNA-binding domain superfamily/Winged helix DNA-binding domain"/>
    <property type="match status" value="2"/>
</dbReference>
<dbReference type="EMBL" id="JBHSEK010000016">
    <property type="protein sequence ID" value="MFC4491744.1"/>
    <property type="molecule type" value="Genomic_DNA"/>
</dbReference>
<proteinExistence type="predicted"/>
<dbReference type="Pfam" id="PF21205">
    <property type="entry name" value="Rep3_C"/>
    <property type="match status" value="1"/>
</dbReference>
<dbReference type="SUPFAM" id="SSF46785">
    <property type="entry name" value="Winged helix' DNA-binding domain"/>
    <property type="match status" value="1"/>
</dbReference>
<protein>
    <submittedName>
        <fullName evidence="1">Replication initiation protein</fullName>
    </submittedName>
</protein>
<name>A0ABV8ZVR1_9NEIS</name>
<comment type="caution">
    <text evidence="1">The sequence shown here is derived from an EMBL/GenBank/DDBJ whole genome shotgun (WGS) entry which is preliminary data.</text>
</comment>
<dbReference type="Proteomes" id="UP001595999">
    <property type="component" value="Unassembled WGS sequence"/>
</dbReference>
<keyword evidence="2" id="KW-1185">Reference proteome</keyword>
<reference evidence="2" key="1">
    <citation type="journal article" date="2019" name="Int. J. Syst. Evol. Microbiol.">
        <title>The Global Catalogue of Microorganisms (GCM) 10K type strain sequencing project: providing services to taxonomists for standard genome sequencing and annotation.</title>
        <authorList>
            <consortium name="The Broad Institute Genomics Platform"/>
            <consortium name="The Broad Institute Genome Sequencing Center for Infectious Disease"/>
            <person name="Wu L."/>
            <person name="Ma J."/>
        </authorList>
    </citation>
    <scope>NUCLEOTIDE SEQUENCE [LARGE SCALE GENOMIC DNA]</scope>
    <source>
        <strain evidence="2">CGMCC 4.7608</strain>
    </source>
</reference>
<dbReference type="RefSeq" id="WP_048407757.1">
    <property type="nucleotide sequence ID" value="NZ_JAJOHW010000013.1"/>
</dbReference>
<sequence length="309" mass="35314">MMTNDSNRPNPHDHIAQITPTMAELYRVAKKLGIPGRRLLERICARLHQLDYMKHGTPVHITVSDYAATYDISLDTAMAEIREGIAALHRPGKLRKTQKQDGDGTPARYCELWFSWVDSIQLDSALLNQGTIFKKEAKENLSKPKGDATVSVWISKNVHANKSALLKKIKNDFKIKEPAPLSFKEGVKSVGMYAETLRKICDVQGSDFWSRNEIRTKDISIVELHKKMQSCHSYQTNFKDFRRNVLTPAIQLLNDKREHYRATLSMEPIKTGKKVTSIRFTVTDVEIKPRTSKMGSAKNDWNYKEPNLE</sequence>